<protein>
    <recommendedName>
        <fullName evidence="6">Major facilitator superfamily (MFS) profile domain-containing protein</fullName>
    </recommendedName>
</protein>
<feature type="transmembrane region" description="Helical" evidence="5">
    <location>
        <begin position="127"/>
        <end position="148"/>
    </location>
</feature>
<dbReference type="InterPro" id="IPR051788">
    <property type="entry name" value="MFS_Transporter"/>
</dbReference>
<feature type="transmembrane region" description="Helical" evidence="5">
    <location>
        <begin position="193"/>
        <end position="214"/>
    </location>
</feature>
<dbReference type="InterPro" id="IPR036259">
    <property type="entry name" value="MFS_trans_sf"/>
</dbReference>
<evidence type="ECO:0000259" key="6">
    <source>
        <dbReference type="PROSITE" id="PS50850"/>
    </source>
</evidence>
<dbReference type="AlphaFoldDB" id="A0A7K0DPF2"/>
<evidence type="ECO:0000313" key="8">
    <source>
        <dbReference type="Proteomes" id="UP000431401"/>
    </source>
</evidence>
<keyword evidence="2 5" id="KW-0812">Transmembrane</keyword>
<dbReference type="Gene3D" id="1.20.1250.20">
    <property type="entry name" value="MFS general substrate transporter like domains"/>
    <property type="match status" value="2"/>
</dbReference>
<dbReference type="PANTHER" id="PTHR23514:SF13">
    <property type="entry name" value="INNER MEMBRANE PROTEIN YBJJ"/>
    <property type="match status" value="1"/>
</dbReference>
<dbReference type="SUPFAM" id="SSF103473">
    <property type="entry name" value="MFS general substrate transporter"/>
    <property type="match status" value="1"/>
</dbReference>
<feature type="transmembrane region" description="Helical" evidence="5">
    <location>
        <begin position="270"/>
        <end position="289"/>
    </location>
</feature>
<evidence type="ECO:0000313" key="7">
    <source>
        <dbReference type="EMBL" id="MQY27571.1"/>
    </source>
</evidence>
<feature type="transmembrane region" description="Helical" evidence="5">
    <location>
        <begin position="235"/>
        <end position="258"/>
    </location>
</feature>
<evidence type="ECO:0000256" key="4">
    <source>
        <dbReference type="ARBA" id="ARBA00023136"/>
    </source>
</evidence>
<sequence length="423" mass="43422">MGYQRSGRRTRRTEPGRGGYAAQMATEYTSVSSPLRAARVANSVAFAVQGFFLAVVLTELPQEKERFHLTDTLILVAVVLISLLAAAGSVVAEHLAVRWSSRAALRIGLGLIAVTGLGAAVSPNTGVLFAALGGYGVAVGIVDASTNMQAVFIQHGYGRIVLSSFYGAWSAGSILGALFVSGCEKLHVTLGEALATAAIVVLVAGQGFGSRLLGTRQAESEPGEQGRAGILPLRAYFVFGVAMALVFAVDLAVGNWSALYLKDDLASTSATAALALAAYQGASLITRLTGDLWVRRFGPRAVVRVSAVVGAVGLAVVVAAPGPITALIGFLIAGIGLPVIAPLCFSEVGELTGGRGLDAVIARLNLFNYAGTLVGGGVVGGLADATTRRAGFAIPLVFAVILIFAARFFHARATVAPQVDAAE</sequence>
<evidence type="ECO:0000256" key="3">
    <source>
        <dbReference type="ARBA" id="ARBA00022989"/>
    </source>
</evidence>
<feature type="domain" description="Major facilitator superfamily (MFS) profile" evidence="6">
    <location>
        <begin position="236"/>
        <end position="423"/>
    </location>
</feature>
<comment type="subcellular location">
    <subcellularLocation>
        <location evidence="1">Cell membrane</location>
        <topology evidence="1">Multi-pass membrane protein</topology>
    </subcellularLocation>
</comment>
<dbReference type="GO" id="GO:0005886">
    <property type="term" value="C:plasma membrane"/>
    <property type="evidence" value="ECO:0007669"/>
    <property type="project" value="UniProtKB-SubCell"/>
</dbReference>
<evidence type="ECO:0000256" key="1">
    <source>
        <dbReference type="ARBA" id="ARBA00004651"/>
    </source>
</evidence>
<evidence type="ECO:0000256" key="5">
    <source>
        <dbReference type="SAM" id="Phobius"/>
    </source>
</evidence>
<organism evidence="7 8">
    <name type="scientific">Nocardia aurantia</name>
    <dbReference type="NCBI Taxonomy" id="2585199"/>
    <lineage>
        <taxon>Bacteria</taxon>
        <taxon>Bacillati</taxon>
        <taxon>Actinomycetota</taxon>
        <taxon>Actinomycetes</taxon>
        <taxon>Mycobacteriales</taxon>
        <taxon>Nocardiaceae</taxon>
        <taxon>Nocardia</taxon>
    </lineage>
</organism>
<feature type="transmembrane region" description="Helical" evidence="5">
    <location>
        <begin position="160"/>
        <end position="181"/>
    </location>
</feature>
<evidence type="ECO:0000256" key="2">
    <source>
        <dbReference type="ARBA" id="ARBA00022692"/>
    </source>
</evidence>
<feature type="transmembrane region" description="Helical" evidence="5">
    <location>
        <begin position="366"/>
        <end position="383"/>
    </location>
</feature>
<reference evidence="7 8" key="1">
    <citation type="submission" date="2019-10" db="EMBL/GenBank/DDBJ databases">
        <title>Nocardia macrotermitis sp. nov. and Nocardia aurantia sp. nov., isolated from the gut of fungus growing-termite Macrotermes natalensis.</title>
        <authorList>
            <person name="Benndorf R."/>
            <person name="Schwitalla J."/>
            <person name="Martin K."/>
            <person name="De Beer W."/>
            <person name="Kaster A.-K."/>
            <person name="Vollmers J."/>
            <person name="Poulsen M."/>
            <person name="Beemelmanns C."/>
        </authorList>
    </citation>
    <scope>NUCLEOTIDE SEQUENCE [LARGE SCALE GENOMIC DNA]</scope>
    <source>
        <strain evidence="7 8">RB56</strain>
    </source>
</reference>
<dbReference type="PROSITE" id="PS50850">
    <property type="entry name" value="MFS"/>
    <property type="match status" value="1"/>
</dbReference>
<feature type="transmembrane region" description="Helical" evidence="5">
    <location>
        <begin position="301"/>
        <end position="320"/>
    </location>
</feature>
<dbReference type="EMBL" id="WEGI01000006">
    <property type="protein sequence ID" value="MQY27571.1"/>
    <property type="molecule type" value="Genomic_DNA"/>
</dbReference>
<dbReference type="PANTHER" id="PTHR23514">
    <property type="entry name" value="BYPASS OF STOP CODON PROTEIN 6"/>
    <property type="match status" value="1"/>
</dbReference>
<proteinExistence type="predicted"/>
<feature type="transmembrane region" description="Helical" evidence="5">
    <location>
        <begin position="40"/>
        <end position="60"/>
    </location>
</feature>
<feature type="transmembrane region" description="Helical" evidence="5">
    <location>
        <begin position="326"/>
        <end position="345"/>
    </location>
</feature>
<comment type="caution">
    <text evidence="7">The sequence shown here is derived from an EMBL/GenBank/DDBJ whole genome shotgun (WGS) entry which is preliminary data.</text>
</comment>
<feature type="transmembrane region" description="Helical" evidence="5">
    <location>
        <begin position="103"/>
        <end position="121"/>
    </location>
</feature>
<dbReference type="InterPro" id="IPR011701">
    <property type="entry name" value="MFS"/>
</dbReference>
<dbReference type="Proteomes" id="UP000431401">
    <property type="component" value="Unassembled WGS sequence"/>
</dbReference>
<dbReference type="Pfam" id="PF07690">
    <property type="entry name" value="MFS_1"/>
    <property type="match status" value="1"/>
</dbReference>
<dbReference type="GO" id="GO:0022857">
    <property type="term" value="F:transmembrane transporter activity"/>
    <property type="evidence" value="ECO:0007669"/>
    <property type="project" value="InterPro"/>
</dbReference>
<name>A0A7K0DPF2_9NOCA</name>
<keyword evidence="3 5" id="KW-1133">Transmembrane helix</keyword>
<keyword evidence="4 5" id="KW-0472">Membrane</keyword>
<gene>
    <name evidence="7" type="ORF">NRB56_31540</name>
</gene>
<accession>A0A7K0DPF2</accession>
<dbReference type="InterPro" id="IPR020846">
    <property type="entry name" value="MFS_dom"/>
</dbReference>
<feature type="transmembrane region" description="Helical" evidence="5">
    <location>
        <begin position="389"/>
        <end position="409"/>
    </location>
</feature>
<keyword evidence="8" id="KW-1185">Reference proteome</keyword>
<feature type="transmembrane region" description="Helical" evidence="5">
    <location>
        <begin position="72"/>
        <end position="91"/>
    </location>
</feature>